<proteinExistence type="predicted"/>
<feature type="non-terminal residue" evidence="1">
    <location>
        <position position="33"/>
    </location>
</feature>
<gene>
    <name evidence="1" type="ORF">S03H2_12408</name>
</gene>
<reference evidence="1" key="1">
    <citation type="journal article" date="2014" name="Front. Microbiol.">
        <title>High frequency of phylogenetically diverse reductive dehalogenase-homologous genes in deep subseafloor sedimentary metagenomes.</title>
        <authorList>
            <person name="Kawai M."/>
            <person name="Futagami T."/>
            <person name="Toyoda A."/>
            <person name="Takaki Y."/>
            <person name="Nishi S."/>
            <person name="Hori S."/>
            <person name="Arai W."/>
            <person name="Tsubouchi T."/>
            <person name="Morono Y."/>
            <person name="Uchiyama I."/>
            <person name="Ito T."/>
            <person name="Fujiyama A."/>
            <person name="Inagaki F."/>
            <person name="Takami H."/>
        </authorList>
    </citation>
    <scope>NUCLEOTIDE SEQUENCE</scope>
    <source>
        <strain evidence="1">Expedition CK06-06</strain>
    </source>
</reference>
<organism evidence="1">
    <name type="scientific">marine sediment metagenome</name>
    <dbReference type="NCBI Taxonomy" id="412755"/>
    <lineage>
        <taxon>unclassified sequences</taxon>
        <taxon>metagenomes</taxon>
        <taxon>ecological metagenomes</taxon>
    </lineage>
</organism>
<evidence type="ECO:0000313" key="1">
    <source>
        <dbReference type="EMBL" id="GAH46726.1"/>
    </source>
</evidence>
<dbReference type="EMBL" id="BARU01006314">
    <property type="protein sequence ID" value="GAH46726.1"/>
    <property type="molecule type" value="Genomic_DNA"/>
</dbReference>
<dbReference type="AlphaFoldDB" id="X1FM02"/>
<sequence>MSVDWQSIFGTKEEQEALLKPSAQIMPRANSGL</sequence>
<accession>X1FM02</accession>
<name>X1FM02_9ZZZZ</name>
<comment type="caution">
    <text evidence="1">The sequence shown here is derived from an EMBL/GenBank/DDBJ whole genome shotgun (WGS) entry which is preliminary data.</text>
</comment>
<protein>
    <submittedName>
        <fullName evidence="1">Uncharacterized protein</fullName>
    </submittedName>
</protein>